<dbReference type="AlphaFoldDB" id="X1RNM4"/>
<evidence type="ECO:0000313" key="2">
    <source>
        <dbReference type="EMBL" id="GAI64770.1"/>
    </source>
</evidence>
<comment type="caution">
    <text evidence="2">The sequence shown here is derived from an EMBL/GenBank/DDBJ whole genome shotgun (WGS) entry which is preliminary data.</text>
</comment>
<dbReference type="EMBL" id="BARW01000456">
    <property type="protein sequence ID" value="GAI64770.1"/>
    <property type="molecule type" value="Genomic_DNA"/>
</dbReference>
<organism evidence="2">
    <name type="scientific">marine sediment metagenome</name>
    <dbReference type="NCBI Taxonomy" id="412755"/>
    <lineage>
        <taxon>unclassified sequences</taxon>
        <taxon>metagenomes</taxon>
        <taxon>ecological metagenomes</taxon>
    </lineage>
</organism>
<feature type="coiled-coil region" evidence="1">
    <location>
        <begin position="260"/>
        <end position="287"/>
    </location>
</feature>
<gene>
    <name evidence="2" type="ORF">S12H4_02019</name>
</gene>
<accession>X1RNM4</accession>
<reference evidence="2" key="1">
    <citation type="journal article" date="2014" name="Front. Microbiol.">
        <title>High frequency of phylogenetically diverse reductive dehalogenase-homologous genes in deep subseafloor sedimentary metagenomes.</title>
        <authorList>
            <person name="Kawai M."/>
            <person name="Futagami T."/>
            <person name="Toyoda A."/>
            <person name="Takaki Y."/>
            <person name="Nishi S."/>
            <person name="Hori S."/>
            <person name="Arai W."/>
            <person name="Tsubouchi T."/>
            <person name="Morono Y."/>
            <person name="Uchiyama I."/>
            <person name="Ito T."/>
            <person name="Fujiyama A."/>
            <person name="Inagaki F."/>
            <person name="Takami H."/>
        </authorList>
    </citation>
    <scope>NUCLEOTIDE SEQUENCE</scope>
    <source>
        <strain evidence="2">Expedition CK06-06</strain>
    </source>
</reference>
<name>X1RNM4_9ZZZZ</name>
<proteinExistence type="predicted"/>
<evidence type="ECO:0000256" key="1">
    <source>
        <dbReference type="SAM" id="Coils"/>
    </source>
</evidence>
<keyword evidence="1" id="KW-0175">Coiled coil</keyword>
<protein>
    <recommendedName>
        <fullName evidence="3">DUF2399 domain-containing protein</fullName>
    </recommendedName>
</protein>
<evidence type="ECO:0008006" key="3">
    <source>
        <dbReference type="Google" id="ProtNLM"/>
    </source>
</evidence>
<sequence length="289" mass="32959">MERIDWQGVIVPKVKDIIDSYSYRPTLRQVFYRLVAALLIPNTEVTYKSLSRATVLAREQAIINPLAFDDRIRTSSGGDYGYDSPDGFIEAQVDELRQSPGNYTRYMWESQDILPIIWLEKDALFTPISSVADPYRIRTYAARGYSSFTAVYQAAQRIDGYKPVRVLQLTDFDPSGEDMVRDLQTRLQRYGAEDFQIEKIALTQEQVQTLGLPPMPAKTSDPRYDRFAASYGEEAVELDALPPDQLESIVRDAIVSLIDATAWDAQIAKAKEEQEDIQRQIDELLENLE</sequence>